<proteinExistence type="predicted"/>
<evidence type="ECO:0000256" key="10">
    <source>
        <dbReference type="SAM" id="MobiDB-lite"/>
    </source>
</evidence>
<evidence type="ECO:0000256" key="4">
    <source>
        <dbReference type="ARBA" id="ARBA00022670"/>
    </source>
</evidence>
<dbReference type="AlphaFoldDB" id="A0A1S6HNX5"/>
<comment type="subcellular location">
    <subcellularLocation>
        <location evidence="2">Secreted</location>
    </subcellularLocation>
</comment>
<keyword evidence="4 14" id="KW-0645">Protease</keyword>
<dbReference type="EMBL" id="CP014782">
    <property type="protein sequence ID" value="AQS37208.1"/>
    <property type="molecule type" value="Genomic_DNA"/>
</dbReference>
<feature type="signal peptide" evidence="11">
    <location>
        <begin position="1"/>
        <end position="22"/>
    </location>
</feature>
<dbReference type="NCBIfam" id="TIGR03296">
    <property type="entry name" value="M6dom_TIGR03296"/>
    <property type="match status" value="1"/>
</dbReference>
<reference evidence="14 15" key="1">
    <citation type="submission" date="2016-03" db="EMBL/GenBank/DDBJ databases">
        <title>Complete genome sequence of Shewanella psychrophila WP2, a deep sea bacterium isolated from west Pacific sediment.</title>
        <authorList>
            <person name="Xu G."/>
            <person name="Jian H."/>
        </authorList>
    </citation>
    <scope>NUCLEOTIDE SEQUENCE [LARGE SCALE GENOMIC DNA]</scope>
    <source>
        <strain evidence="14 15">WP2</strain>
    </source>
</reference>
<evidence type="ECO:0000256" key="7">
    <source>
        <dbReference type="ARBA" id="ARBA00022801"/>
    </source>
</evidence>
<accession>A0A1S6HNX5</accession>
<evidence type="ECO:0000256" key="6">
    <source>
        <dbReference type="ARBA" id="ARBA00022729"/>
    </source>
</evidence>
<dbReference type="GO" id="GO:0005576">
    <property type="term" value="C:extracellular region"/>
    <property type="evidence" value="ECO:0007669"/>
    <property type="project" value="UniProtKB-SubCell"/>
</dbReference>
<dbReference type="PANTHER" id="PTHR13062">
    <property type="entry name" value="COLLAGENASE"/>
    <property type="match status" value="1"/>
</dbReference>
<keyword evidence="8" id="KW-0862">Zinc</keyword>
<dbReference type="PIRSF" id="PIRSF007519">
    <property type="entry name" value="Protease_InhA"/>
    <property type="match status" value="1"/>
</dbReference>
<dbReference type="GO" id="GO:0008237">
    <property type="term" value="F:metallopeptidase activity"/>
    <property type="evidence" value="ECO:0007669"/>
    <property type="project" value="UniProtKB-KW"/>
</dbReference>
<keyword evidence="9" id="KW-0482">Metalloprotease</keyword>
<dbReference type="STRING" id="225848.Sps_02048"/>
<evidence type="ECO:0000256" key="5">
    <source>
        <dbReference type="ARBA" id="ARBA00022723"/>
    </source>
</evidence>
<dbReference type="Pfam" id="PF20774">
    <property type="entry name" value="InhA-like_VEG"/>
    <property type="match status" value="1"/>
</dbReference>
<keyword evidence="5" id="KW-0479">Metal-binding</keyword>
<dbReference type="InterPro" id="IPR008757">
    <property type="entry name" value="Peptidase_M6-like_domain"/>
</dbReference>
<dbReference type="OrthoDB" id="275270at2"/>
<dbReference type="Pfam" id="PF05547">
    <property type="entry name" value="Peptidase_M6"/>
    <property type="match status" value="1"/>
</dbReference>
<gene>
    <name evidence="14" type="ORF">Sps_02048</name>
</gene>
<dbReference type="Proteomes" id="UP000189545">
    <property type="component" value="Chromosome"/>
</dbReference>
<feature type="domain" description="Immune inhibitor A-like metallopeptidase VEG" evidence="13">
    <location>
        <begin position="616"/>
        <end position="772"/>
    </location>
</feature>
<evidence type="ECO:0000256" key="11">
    <source>
        <dbReference type="SAM" id="SignalP"/>
    </source>
</evidence>
<dbReference type="Pfam" id="PF20773">
    <property type="entry name" value="InhA-like_MAM"/>
    <property type="match status" value="1"/>
</dbReference>
<dbReference type="InterPro" id="IPR048665">
    <property type="entry name" value="InhA-like_VEG"/>
</dbReference>
<comment type="cofactor">
    <cofactor evidence="1">
        <name>Zn(2+)</name>
        <dbReference type="ChEBI" id="CHEBI:29105"/>
    </cofactor>
</comment>
<protein>
    <submittedName>
        <fullName evidence="14">Antibacterial peptide protease</fullName>
        <ecNumber evidence="14">3.4.24.-</ecNumber>
    </submittedName>
</protein>
<dbReference type="RefSeq" id="WP_077752403.1">
    <property type="nucleotide sequence ID" value="NZ_CP014782.1"/>
</dbReference>
<dbReference type="PANTHER" id="PTHR13062:SF12">
    <property type="entry name" value="ALPHA-2-MACROGLOBULIN DOMAIN-CONTAINING PROTEIN"/>
    <property type="match status" value="1"/>
</dbReference>
<dbReference type="KEGG" id="spsw:Sps_02048"/>
<name>A0A1S6HNX5_9GAMM</name>
<keyword evidence="7 14" id="KW-0378">Hydrolase</keyword>
<feature type="region of interest" description="Disordered" evidence="10">
    <location>
        <begin position="94"/>
        <end position="127"/>
    </location>
</feature>
<dbReference type="EC" id="3.4.24.-" evidence="14"/>
<evidence type="ECO:0000256" key="3">
    <source>
        <dbReference type="ARBA" id="ARBA00022525"/>
    </source>
</evidence>
<dbReference type="GO" id="GO:0046872">
    <property type="term" value="F:metal ion binding"/>
    <property type="evidence" value="ECO:0007669"/>
    <property type="project" value="UniProtKB-KW"/>
</dbReference>
<sequence>MLNKKLLPLAIALAGLSGNALAAEREHSHQSGAFDLVIADEQRLIQMLKKSGKISQGASYKDAEVALRGFLHTRQQEEAQRAANLDAEATSNFAMDSEIKSSGKKARKGRGEKPGKLGSSRRNRPDNIMLEDYSGETRQGRVLAILMEFPDFPHNSILPEDSGMYYEDYNQEHYREILFGAEGWVAPNGHHANSFTQFYEKQSGGSYSLTGDVAGWYMATENAAYYGGNPDGDARSLIREALAAASADPSVDLSQFDIEDRYDLDGDGDFWEADGLVDHVMVFHSSVGEEAGGGQLGEDAIWAHRWNLGGVWAIPGATSDAPYWGGAMVAYDYTIAPIDSAVGVISHEYGHDLGLPDEYDTQYTGKGEPVSMWSVMSSGSWAGRLGGTEPTGFSAWAKEQLQGSLGGNWLHGATVNFDDIPRSGVQGLLDQASSKGTNHDAIRINLPQKESLITTPVSGQYAYFSGSGNDLDNRMSTSVDLTDATSVVVKFKTWYDIEADWDYAYLAVETSEGLFTIPGALTTDTNPNGNNLGNGITGTSNGWIDAEFDLTSFAGQMVDITVIYGTDPGVANAGIYIDDLSVELDSVAVVSANADDSASEPFSFAGFMADTGSNYTDHYYLLEWRTHHGVDSGLAHINAAGETMAYEEGLLIWYVDNKYSDNWVGIHPGDGFLGVVDADQKTLMWSDGAPASTKYQIHDATFSIDRNDKMFLDLEEQYGITLRDNRVRGQRLFNDRRRYIGTDIPDAGRNVPTYGLKVRLLNQSKDRSVGSVYIYR</sequence>
<keyword evidence="6 11" id="KW-0732">Signal</keyword>
<evidence type="ECO:0000256" key="2">
    <source>
        <dbReference type="ARBA" id="ARBA00004613"/>
    </source>
</evidence>
<organism evidence="14 15">
    <name type="scientific">Shewanella psychrophila</name>
    <dbReference type="NCBI Taxonomy" id="225848"/>
    <lineage>
        <taxon>Bacteria</taxon>
        <taxon>Pseudomonadati</taxon>
        <taxon>Pseudomonadota</taxon>
        <taxon>Gammaproteobacteria</taxon>
        <taxon>Alteromonadales</taxon>
        <taxon>Shewanellaceae</taxon>
        <taxon>Shewanella</taxon>
    </lineage>
</organism>
<evidence type="ECO:0000313" key="15">
    <source>
        <dbReference type="Proteomes" id="UP000189545"/>
    </source>
</evidence>
<evidence type="ECO:0000313" key="14">
    <source>
        <dbReference type="EMBL" id="AQS37208.1"/>
    </source>
</evidence>
<dbReference type="InterPro" id="IPR012300">
    <property type="entry name" value="Pept_M6_InhA"/>
</dbReference>
<dbReference type="GO" id="GO:0006508">
    <property type="term" value="P:proteolysis"/>
    <property type="evidence" value="ECO:0007669"/>
    <property type="project" value="UniProtKB-KW"/>
</dbReference>
<feature type="chain" id="PRO_5012142230" evidence="11">
    <location>
        <begin position="23"/>
        <end position="776"/>
    </location>
</feature>
<keyword evidence="15" id="KW-1185">Reference proteome</keyword>
<evidence type="ECO:0000256" key="8">
    <source>
        <dbReference type="ARBA" id="ARBA00022833"/>
    </source>
</evidence>
<keyword evidence="3" id="KW-0964">Secreted</keyword>
<evidence type="ECO:0000256" key="9">
    <source>
        <dbReference type="ARBA" id="ARBA00023049"/>
    </source>
</evidence>
<evidence type="ECO:0000256" key="1">
    <source>
        <dbReference type="ARBA" id="ARBA00001947"/>
    </source>
</evidence>
<dbReference type="SUPFAM" id="SSF55486">
    <property type="entry name" value="Metalloproteases ('zincins'), catalytic domain"/>
    <property type="match status" value="1"/>
</dbReference>
<evidence type="ECO:0000259" key="12">
    <source>
        <dbReference type="Pfam" id="PF05547"/>
    </source>
</evidence>
<feature type="domain" description="Peptidase M6-like" evidence="12">
    <location>
        <begin position="133"/>
        <end position="410"/>
    </location>
</feature>
<evidence type="ECO:0000259" key="13">
    <source>
        <dbReference type="Pfam" id="PF20774"/>
    </source>
</evidence>